<dbReference type="AlphaFoldDB" id="A0A9D4X019"/>
<sequence length="97" mass="10977">MEAILPVEVEIPSMRILMKAKLTDAEWVKPRVFREGDLVLKKVLSFTPDSRGKWTPNYEGPYVVKRAFLGGALILTSMDGEDFTRPVNSDAVKKYFA</sequence>
<dbReference type="Proteomes" id="UP001058974">
    <property type="component" value="Chromosome 5"/>
</dbReference>
<proteinExistence type="predicted"/>
<dbReference type="EMBL" id="JAMSHJ010000005">
    <property type="protein sequence ID" value="KAI5409696.1"/>
    <property type="molecule type" value="Genomic_DNA"/>
</dbReference>
<reference evidence="1 2" key="1">
    <citation type="journal article" date="2022" name="Nat. Genet.">
        <title>Improved pea reference genome and pan-genome highlight genomic features and evolutionary characteristics.</title>
        <authorList>
            <person name="Yang T."/>
            <person name="Liu R."/>
            <person name="Luo Y."/>
            <person name="Hu S."/>
            <person name="Wang D."/>
            <person name="Wang C."/>
            <person name="Pandey M.K."/>
            <person name="Ge S."/>
            <person name="Xu Q."/>
            <person name="Li N."/>
            <person name="Li G."/>
            <person name="Huang Y."/>
            <person name="Saxena R.K."/>
            <person name="Ji Y."/>
            <person name="Li M."/>
            <person name="Yan X."/>
            <person name="He Y."/>
            <person name="Liu Y."/>
            <person name="Wang X."/>
            <person name="Xiang C."/>
            <person name="Varshney R.K."/>
            <person name="Ding H."/>
            <person name="Gao S."/>
            <person name="Zong X."/>
        </authorList>
    </citation>
    <scope>NUCLEOTIDE SEQUENCE [LARGE SCALE GENOMIC DNA]</scope>
    <source>
        <strain evidence="1 2">cv. Zhongwan 6</strain>
    </source>
</reference>
<evidence type="ECO:0000313" key="2">
    <source>
        <dbReference type="Proteomes" id="UP001058974"/>
    </source>
</evidence>
<dbReference type="Gramene" id="Psat05G0522400-T1">
    <property type="protein sequence ID" value="KAI5409696.1"/>
    <property type="gene ID" value="KIW84_055224"/>
</dbReference>
<gene>
    <name evidence="1" type="ORF">KIW84_055224</name>
</gene>
<accession>A0A9D4X019</accession>
<keyword evidence="2" id="KW-1185">Reference proteome</keyword>
<name>A0A9D4X019_PEA</name>
<evidence type="ECO:0000313" key="1">
    <source>
        <dbReference type="EMBL" id="KAI5409696.1"/>
    </source>
</evidence>
<comment type="caution">
    <text evidence="1">The sequence shown here is derived from an EMBL/GenBank/DDBJ whole genome shotgun (WGS) entry which is preliminary data.</text>
</comment>
<protein>
    <submittedName>
        <fullName evidence="1">Uncharacterized protein</fullName>
    </submittedName>
</protein>
<organism evidence="1 2">
    <name type="scientific">Pisum sativum</name>
    <name type="common">Garden pea</name>
    <name type="synonym">Lathyrus oleraceus</name>
    <dbReference type="NCBI Taxonomy" id="3888"/>
    <lineage>
        <taxon>Eukaryota</taxon>
        <taxon>Viridiplantae</taxon>
        <taxon>Streptophyta</taxon>
        <taxon>Embryophyta</taxon>
        <taxon>Tracheophyta</taxon>
        <taxon>Spermatophyta</taxon>
        <taxon>Magnoliopsida</taxon>
        <taxon>eudicotyledons</taxon>
        <taxon>Gunneridae</taxon>
        <taxon>Pentapetalae</taxon>
        <taxon>rosids</taxon>
        <taxon>fabids</taxon>
        <taxon>Fabales</taxon>
        <taxon>Fabaceae</taxon>
        <taxon>Papilionoideae</taxon>
        <taxon>50 kb inversion clade</taxon>
        <taxon>NPAAA clade</taxon>
        <taxon>Hologalegina</taxon>
        <taxon>IRL clade</taxon>
        <taxon>Fabeae</taxon>
        <taxon>Lathyrus</taxon>
    </lineage>
</organism>